<evidence type="ECO:0000259" key="9">
    <source>
        <dbReference type="Pfam" id="PF02811"/>
    </source>
</evidence>
<dbReference type="InterPro" id="IPR010140">
    <property type="entry name" value="Histidinol_P_phosphatase_HisJ"/>
</dbReference>
<gene>
    <name evidence="10" type="ORF">ENV35_07950</name>
</gene>
<dbReference type="SUPFAM" id="SSF89550">
    <property type="entry name" value="PHP domain-like"/>
    <property type="match status" value="1"/>
</dbReference>
<dbReference type="Pfam" id="PF02811">
    <property type="entry name" value="PHP"/>
    <property type="match status" value="1"/>
</dbReference>
<evidence type="ECO:0000313" key="10">
    <source>
        <dbReference type="EMBL" id="HGB31788.1"/>
    </source>
</evidence>
<evidence type="ECO:0000256" key="3">
    <source>
        <dbReference type="ARBA" id="ARBA00013085"/>
    </source>
</evidence>
<evidence type="ECO:0000256" key="4">
    <source>
        <dbReference type="ARBA" id="ARBA00022605"/>
    </source>
</evidence>
<keyword evidence="6 8" id="KW-0368">Histidine biosynthesis</keyword>
<evidence type="ECO:0000256" key="8">
    <source>
        <dbReference type="RuleBase" id="RU366003"/>
    </source>
</evidence>
<dbReference type="GO" id="GO:0000105">
    <property type="term" value="P:L-histidine biosynthetic process"/>
    <property type="evidence" value="ECO:0007669"/>
    <property type="project" value="UniProtKB-UniRule"/>
</dbReference>
<protein>
    <recommendedName>
        <fullName evidence="3 8">Histidinol-phosphatase</fullName>
        <shortName evidence="8">HolPase</shortName>
        <ecNumber evidence="3 8">3.1.3.15</ecNumber>
    </recommendedName>
</protein>
<evidence type="ECO:0000256" key="1">
    <source>
        <dbReference type="ARBA" id="ARBA00004970"/>
    </source>
</evidence>
<dbReference type="PANTHER" id="PTHR21039:SF0">
    <property type="entry name" value="HISTIDINOL-PHOSPHATASE"/>
    <property type="match status" value="1"/>
</dbReference>
<dbReference type="Gene3D" id="3.20.20.140">
    <property type="entry name" value="Metal-dependent hydrolases"/>
    <property type="match status" value="1"/>
</dbReference>
<dbReference type="EMBL" id="DTGA01000211">
    <property type="protein sequence ID" value="HGB31788.1"/>
    <property type="molecule type" value="Genomic_DNA"/>
</dbReference>
<proteinExistence type="inferred from homology"/>
<dbReference type="EC" id="3.1.3.15" evidence="3 8"/>
<keyword evidence="4 8" id="KW-0028">Amino-acid biosynthesis</keyword>
<evidence type="ECO:0000256" key="2">
    <source>
        <dbReference type="ARBA" id="ARBA00009152"/>
    </source>
</evidence>
<dbReference type="NCBIfam" id="TIGR01856">
    <property type="entry name" value="hisJ_fam"/>
    <property type="match status" value="1"/>
</dbReference>
<comment type="caution">
    <text evidence="10">The sequence shown here is derived from an EMBL/GenBank/DDBJ whole genome shotgun (WGS) entry which is preliminary data.</text>
</comment>
<evidence type="ECO:0000256" key="6">
    <source>
        <dbReference type="ARBA" id="ARBA00023102"/>
    </source>
</evidence>
<dbReference type="AlphaFoldDB" id="A0A7C3WQ92"/>
<comment type="similarity">
    <text evidence="2 8">Belongs to the PHP hydrolase family. HisK subfamily.</text>
</comment>
<evidence type="ECO:0000256" key="5">
    <source>
        <dbReference type="ARBA" id="ARBA00022801"/>
    </source>
</evidence>
<dbReference type="InterPro" id="IPR016195">
    <property type="entry name" value="Pol/histidinol_Pase-like"/>
</dbReference>
<keyword evidence="5 8" id="KW-0378">Hydrolase</keyword>
<dbReference type="FunFam" id="3.20.20.140:FF:000139">
    <property type="entry name" value="Histidinol-phosphatase"/>
    <property type="match status" value="1"/>
</dbReference>
<dbReference type="GO" id="GO:0004401">
    <property type="term" value="F:histidinol-phosphatase activity"/>
    <property type="evidence" value="ECO:0007669"/>
    <property type="project" value="UniProtKB-UniRule"/>
</dbReference>
<dbReference type="UniPathway" id="UPA00031">
    <property type="reaction ID" value="UER00013"/>
</dbReference>
<accession>A0A7C3WQ92</accession>
<dbReference type="InterPro" id="IPR004013">
    <property type="entry name" value="PHP_dom"/>
</dbReference>
<evidence type="ECO:0000256" key="7">
    <source>
        <dbReference type="ARBA" id="ARBA00049158"/>
    </source>
</evidence>
<sequence>MMIDYHMHLERGPFDENWWLKFWEEEKKKNIQEIGITEHGHRFKEFRPIYDHIPITAPWCDSNLEEYREFTTFLKEKYKIKVGVEMDYFPEKEKEIKELLEEYNFFDYVLGSVHFIDHGFGFDIDPNDPRWTEKDIEEIFEDYFDKVERMIKSNLYDVIAHLDLVKLWGGRTPKNISSIYERISKVIISSQMSLELNTAGWRKPVKELYPSPEFLKIISPYNIPLTFGADAHTPEDAGRDIEKAYQLAKDLGFKKISIFEKRKRILIDLQ</sequence>
<comment type="catalytic activity">
    <reaction evidence="7 8">
        <text>L-histidinol phosphate + H2O = L-histidinol + phosphate</text>
        <dbReference type="Rhea" id="RHEA:14465"/>
        <dbReference type="ChEBI" id="CHEBI:15377"/>
        <dbReference type="ChEBI" id="CHEBI:43474"/>
        <dbReference type="ChEBI" id="CHEBI:57699"/>
        <dbReference type="ChEBI" id="CHEBI:57980"/>
        <dbReference type="EC" id="3.1.3.15"/>
    </reaction>
</comment>
<name>A0A7C3WQ92_9BACT</name>
<feature type="domain" description="PHP" evidence="9">
    <location>
        <begin position="23"/>
        <end position="199"/>
    </location>
</feature>
<dbReference type="CDD" id="cd12110">
    <property type="entry name" value="PHP_HisPPase_Hisj_like"/>
    <property type="match status" value="1"/>
</dbReference>
<comment type="pathway">
    <text evidence="1 8">Amino-acid biosynthesis; L-histidine biosynthesis; L-histidine from 5-phospho-alpha-D-ribose 1-diphosphate: step 8/9.</text>
</comment>
<organism evidence="10">
    <name type="scientific">Dictyoglomus turgidum</name>
    <dbReference type="NCBI Taxonomy" id="513050"/>
    <lineage>
        <taxon>Bacteria</taxon>
        <taxon>Pseudomonadati</taxon>
        <taxon>Dictyoglomota</taxon>
        <taxon>Dictyoglomia</taxon>
        <taxon>Dictyoglomales</taxon>
        <taxon>Dictyoglomaceae</taxon>
        <taxon>Dictyoglomus</taxon>
    </lineage>
</organism>
<reference evidence="10" key="1">
    <citation type="journal article" date="2020" name="mSystems">
        <title>Genome- and Community-Level Interaction Insights into Carbon Utilization and Element Cycling Functions of Hydrothermarchaeota in Hydrothermal Sediment.</title>
        <authorList>
            <person name="Zhou Z."/>
            <person name="Liu Y."/>
            <person name="Xu W."/>
            <person name="Pan J."/>
            <person name="Luo Z.H."/>
            <person name="Li M."/>
        </authorList>
    </citation>
    <scope>NUCLEOTIDE SEQUENCE [LARGE SCALE GENOMIC DNA]</scope>
    <source>
        <strain evidence="10">SpSt-751</strain>
    </source>
</reference>
<dbReference type="PANTHER" id="PTHR21039">
    <property type="entry name" value="HISTIDINOL PHOSPHATASE-RELATED"/>
    <property type="match status" value="1"/>
</dbReference>
<dbReference type="NCBIfam" id="NF005596">
    <property type="entry name" value="PRK07328.1"/>
    <property type="match status" value="1"/>
</dbReference>
<dbReference type="GO" id="GO:0005737">
    <property type="term" value="C:cytoplasm"/>
    <property type="evidence" value="ECO:0007669"/>
    <property type="project" value="TreeGrafter"/>
</dbReference>